<accession>A0A1E3QRF6</accession>
<evidence type="ECO:0000313" key="4">
    <source>
        <dbReference type="EMBL" id="ODQ80261.1"/>
    </source>
</evidence>
<dbReference type="PANTHER" id="PTHR38420">
    <property type="entry name" value="AP-4-A PHOSPHORYLASE II"/>
    <property type="match status" value="1"/>
</dbReference>
<keyword evidence="5" id="KW-1185">Reference proteome</keyword>
<reference evidence="5" key="1">
    <citation type="submission" date="2016-05" db="EMBL/GenBank/DDBJ databases">
        <title>Comparative genomics of biotechnologically important yeasts.</title>
        <authorList>
            <consortium name="DOE Joint Genome Institute"/>
            <person name="Riley R."/>
            <person name="Haridas S."/>
            <person name="Wolfe K.H."/>
            <person name="Lopes M.R."/>
            <person name="Hittinger C.T."/>
            <person name="Goker M."/>
            <person name="Salamov A."/>
            <person name="Wisecaver J."/>
            <person name="Long T.M."/>
            <person name="Aerts A.L."/>
            <person name="Barry K."/>
            <person name="Choi C."/>
            <person name="Clum A."/>
            <person name="Coughlan A.Y."/>
            <person name="Deshpande S."/>
            <person name="Douglass A.P."/>
            <person name="Hanson S.J."/>
            <person name="Klenk H.-P."/>
            <person name="Labutti K."/>
            <person name="Lapidus A."/>
            <person name="Lindquist E."/>
            <person name="Lipzen A."/>
            <person name="Meier-Kolthoff J.P."/>
            <person name="Ohm R.A."/>
            <person name="Otillar R.P."/>
            <person name="Pangilinan J."/>
            <person name="Peng Y."/>
            <person name="Rokas A."/>
            <person name="Rosa C.A."/>
            <person name="Scheuner C."/>
            <person name="Sibirny A.A."/>
            <person name="Slot J.C."/>
            <person name="Stielow J.B."/>
            <person name="Sun H."/>
            <person name="Kurtzman C.P."/>
            <person name="Blackwell M."/>
            <person name="Grigoriev I.V."/>
            <person name="Jeffries T.W."/>
        </authorList>
    </citation>
    <scope>NUCLEOTIDE SEQUENCE [LARGE SCALE GENOMIC DNA]</scope>
    <source>
        <strain evidence="5">NRRL Y-12698</strain>
    </source>
</reference>
<dbReference type="Proteomes" id="UP000094336">
    <property type="component" value="Unassembled WGS sequence"/>
</dbReference>
<feature type="domain" description="Ap4A phosphorylase 1/2 N-terminal" evidence="3">
    <location>
        <begin position="8"/>
        <end position="168"/>
    </location>
</feature>
<evidence type="ECO:0000313" key="5">
    <source>
        <dbReference type="Proteomes" id="UP000094336"/>
    </source>
</evidence>
<dbReference type="InterPro" id="IPR019200">
    <property type="entry name" value="ATP_adenylylTrfase_C"/>
</dbReference>
<dbReference type="GO" id="GO:0005524">
    <property type="term" value="F:ATP binding"/>
    <property type="evidence" value="ECO:0007669"/>
    <property type="project" value="InterPro"/>
</dbReference>
<gene>
    <name evidence="4" type="ORF">BABINDRAFT_166613</name>
</gene>
<dbReference type="STRING" id="984486.A0A1E3QRF6"/>
<protein>
    <submittedName>
        <fullName evidence="4">Uncharacterized protein</fullName>
    </submittedName>
</protein>
<proteinExistence type="predicted"/>
<evidence type="ECO:0000256" key="1">
    <source>
        <dbReference type="PIRSR" id="PIRSR000846-1"/>
    </source>
</evidence>
<dbReference type="OrthoDB" id="10267950at2759"/>
<dbReference type="RefSeq" id="XP_018985589.1">
    <property type="nucleotide sequence ID" value="XM_019130440.1"/>
</dbReference>
<organism evidence="4 5">
    <name type="scientific">Babjeviella inositovora NRRL Y-12698</name>
    <dbReference type="NCBI Taxonomy" id="984486"/>
    <lineage>
        <taxon>Eukaryota</taxon>
        <taxon>Fungi</taxon>
        <taxon>Dikarya</taxon>
        <taxon>Ascomycota</taxon>
        <taxon>Saccharomycotina</taxon>
        <taxon>Pichiomycetes</taxon>
        <taxon>Serinales incertae sedis</taxon>
        <taxon>Babjeviella</taxon>
    </lineage>
</organism>
<dbReference type="GeneID" id="30148293"/>
<dbReference type="EMBL" id="KV454430">
    <property type="protein sequence ID" value="ODQ80261.1"/>
    <property type="molecule type" value="Genomic_DNA"/>
</dbReference>
<evidence type="ECO:0000259" key="3">
    <source>
        <dbReference type="Pfam" id="PF19327"/>
    </source>
</evidence>
<feature type="active site" description="Nucleophile" evidence="1">
    <location>
        <position position="153"/>
    </location>
</feature>
<dbReference type="PANTHER" id="PTHR38420:SF1">
    <property type="entry name" value="PUTATIVE (AFU_ORTHOLOGUE AFUA_5G14690)-RELATED"/>
    <property type="match status" value="1"/>
</dbReference>
<dbReference type="PIRSF" id="PIRSF000846">
    <property type="entry name" value="ATP_adenylyltr"/>
    <property type="match status" value="1"/>
</dbReference>
<sequence length="321" mass="35564">MSEDKFALPENFGKLLSQTFDKAVETDYIAFTPSTSEILDVDGVKFQLTQIDSLSRRPTKGSLDANPFANPEPELTVVQSYVDYRIVLNKFPVVRDHFMLVTSKFVSQDTPLTPVDLQATYHTLLAANKGTGERHFAFFNCGPESGASQPHKHIQFMRLPALSTGFVPFPDLLAMSSPAFIPTSTQEPLQRKDLPFAHFVAAFPSPAEIAALGQGLDEEAFGLYFISLLQRVMTIMRENDVSSPSYNFVMTEKWMMLVPRSLGYFTDGDLLLGVNSCGVLGLVLVKNRMLYELVKAKGPAEILGQLGFPNTSGIASDEYHY</sequence>
<dbReference type="Gene3D" id="3.30.428.70">
    <property type="match status" value="1"/>
</dbReference>
<dbReference type="GO" id="GO:0009117">
    <property type="term" value="P:nucleotide metabolic process"/>
    <property type="evidence" value="ECO:0007669"/>
    <property type="project" value="InterPro"/>
</dbReference>
<name>A0A1E3QRF6_9ASCO</name>
<dbReference type="InterPro" id="IPR043171">
    <property type="entry name" value="Ap4A_phos1/2-like"/>
</dbReference>
<dbReference type="GO" id="GO:0003877">
    <property type="term" value="F:ATP:ADP adenylyltransferase activity"/>
    <property type="evidence" value="ECO:0007669"/>
    <property type="project" value="InterPro"/>
</dbReference>
<dbReference type="InterPro" id="IPR009163">
    <property type="entry name" value="Ap4A_phos1/2"/>
</dbReference>
<dbReference type="AlphaFoldDB" id="A0A1E3QRF6"/>
<feature type="domain" description="ATP adenylyltransferase C-terminal" evidence="2">
    <location>
        <begin position="193"/>
        <end position="309"/>
    </location>
</feature>
<dbReference type="Pfam" id="PF09830">
    <property type="entry name" value="ATP_transf"/>
    <property type="match status" value="1"/>
</dbReference>
<evidence type="ECO:0000259" key="2">
    <source>
        <dbReference type="Pfam" id="PF09830"/>
    </source>
</evidence>
<dbReference type="InterPro" id="IPR045759">
    <property type="entry name" value="Ap4A_phos1/2_N"/>
</dbReference>
<dbReference type="SUPFAM" id="SSF54197">
    <property type="entry name" value="HIT-like"/>
    <property type="match status" value="1"/>
</dbReference>
<dbReference type="InterPro" id="IPR036265">
    <property type="entry name" value="HIT-like_sf"/>
</dbReference>
<dbReference type="Pfam" id="PF19327">
    <property type="entry name" value="Ap4A_phos_N"/>
    <property type="match status" value="1"/>
</dbReference>